<evidence type="ECO:0000256" key="1">
    <source>
        <dbReference type="ARBA" id="ARBA00023239"/>
    </source>
</evidence>
<dbReference type="SUPFAM" id="SSF51556">
    <property type="entry name" value="Metallo-dependent hydrolases"/>
    <property type="match status" value="1"/>
</dbReference>
<comment type="similarity">
    <text evidence="2">Belongs to the metallo-dependent hydrolases superfamily.</text>
</comment>
<name>A0A7W9B9Y0_9SPHN</name>
<evidence type="ECO:0000256" key="2">
    <source>
        <dbReference type="ARBA" id="ARBA00038310"/>
    </source>
</evidence>
<dbReference type="InterPro" id="IPR032466">
    <property type="entry name" value="Metal_Hydrolase"/>
</dbReference>
<dbReference type="Gene3D" id="2.30.130.110">
    <property type="match status" value="1"/>
</dbReference>
<dbReference type="SMART" id="SM00858">
    <property type="entry name" value="SAF"/>
    <property type="match status" value="1"/>
</dbReference>
<comment type="caution">
    <text evidence="4">The sequence shown here is derived from an EMBL/GenBank/DDBJ whole genome shotgun (WGS) entry which is preliminary data.</text>
</comment>
<dbReference type="InterPro" id="IPR013974">
    <property type="entry name" value="SAF"/>
</dbReference>
<dbReference type="Gene3D" id="3.20.20.140">
    <property type="entry name" value="Metal-dependent hydrolases"/>
    <property type="match status" value="1"/>
</dbReference>
<dbReference type="InterPro" id="IPR006680">
    <property type="entry name" value="Amidohydro-rel"/>
</dbReference>
<dbReference type="InterPro" id="IPR052350">
    <property type="entry name" value="Metallo-dep_Lactonases"/>
</dbReference>
<keyword evidence="1" id="KW-0456">Lyase</keyword>
<evidence type="ECO:0000313" key="4">
    <source>
        <dbReference type="EMBL" id="MBB5708619.1"/>
    </source>
</evidence>
<accession>A0A7W9B9Y0</accession>
<keyword evidence="5" id="KW-1185">Reference proteome</keyword>
<protein>
    <submittedName>
        <fullName evidence="4">Putative TIM-barrel fold metal-dependent hydrolase</fullName>
    </submittedName>
</protein>
<sequence>MTESQRDDMAARRAVTTVDAHQHFWTLSNPFTVWPPPDLASIHRDYGPDDLAPELALAGVDGTILVQAAPSVEESLYLLDIADRCDFVLGVVGWVDFTADDGIAQLDRLAASPWFKGVRPMLQNIDEPDWILRDRFAPLFDALLARGLRFDALIRPKQLSVIAELANRYPALPIVVDHGGKPSIADGEFTAWAEGIRALARMPLVSCKLSGIWTEAGSDISEPCIRPYVRHLLDCFGAGRLIWGSDWPVVQLAGSYQAWFSQCQAMLADLAPEDQAAVFGGNAMRFYGAADYAPTSGASLLLLHPKDNVLICTNGAKAGELVQIDGAGYPLTQDIGLGHKVARTALATGDKIYRYGVPIGTMTAPAQPGEHVHNHNLASDYLPAHGRDAIHAGEKKS</sequence>
<proteinExistence type="inferred from homology"/>
<dbReference type="PANTHER" id="PTHR43569">
    <property type="entry name" value="AMIDOHYDROLASE"/>
    <property type="match status" value="1"/>
</dbReference>
<dbReference type="EMBL" id="JACIJH010000022">
    <property type="protein sequence ID" value="MBB5708619.1"/>
    <property type="molecule type" value="Genomic_DNA"/>
</dbReference>
<evidence type="ECO:0000313" key="5">
    <source>
        <dbReference type="Proteomes" id="UP000537161"/>
    </source>
</evidence>
<dbReference type="RefSeq" id="WP_184101514.1">
    <property type="nucleotide sequence ID" value="NZ_JACIJH010000022.1"/>
</dbReference>
<keyword evidence="4" id="KW-0378">Hydrolase</keyword>
<dbReference type="GO" id="GO:0016787">
    <property type="term" value="F:hydrolase activity"/>
    <property type="evidence" value="ECO:0007669"/>
    <property type="project" value="UniProtKB-KW"/>
</dbReference>
<gene>
    <name evidence="4" type="ORF">FHR21_004012</name>
</gene>
<dbReference type="AlphaFoldDB" id="A0A7W9B9Y0"/>
<dbReference type="InterPro" id="IPR044144">
    <property type="entry name" value="SAF_UxaA/GarD"/>
</dbReference>
<dbReference type="Proteomes" id="UP000537161">
    <property type="component" value="Unassembled WGS sequence"/>
</dbReference>
<reference evidence="4 5" key="1">
    <citation type="submission" date="2020-08" db="EMBL/GenBank/DDBJ databases">
        <title>Genomic Encyclopedia of Type Strains, Phase IV (KMG-IV): sequencing the most valuable type-strain genomes for metagenomic binning, comparative biology and taxonomic classification.</title>
        <authorList>
            <person name="Goeker M."/>
        </authorList>
    </citation>
    <scope>NUCLEOTIDE SEQUENCE [LARGE SCALE GENOMIC DNA]</scope>
    <source>
        <strain evidence="4 5">DSM 27163</strain>
    </source>
</reference>
<dbReference type="PANTHER" id="PTHR43569:SF2">
    <property type="entry name" value="AMIDOHYDROLASE-RELATED DOMAIN-CONTAINING PROTEIN"/>
    <property type="match status" value="1"/>
</dbReference>
<evidence type="ECO:0000259" key="3">
    <source>
        <dbReference type="SMART" id="SM00858"/>
    </source>
</evidence>
<dbReference type="CDD" id="cd11613">
    <property type="entry name" value="SAF_AH_GD"/>
    <property type="match status" value="1"/>
</dbReference>
<organism evidence="4 5">
    <name type="scientific">Sphingopyxis panaciterrulae</name>
    <dbReference type="NCBI Taxonomy" id="462372"/>
    <lineage>
        <taxon>Bacteria</taxon>
        <taxon>Pseudomonadati</taxon>
        <taxon>Pseudomonadota</taxon>
        <taxon>Alphaproteobacteria</taxon>
        <taxon>Sphingomonadales</taxon>
        <taxon>Sphingomonadaceae</taxon>
        <taxon>Sphingopyxis</taxon>
    </lineage>
</organism>
<dbReference type="GO" id="GO:0016829">
    <property type="term" value="F:lyase activity"/>
    <property type="evidence" value="ECO:0007669"/>
    <property type="project" value="UniProtKB-KW"/>
</dbReference>
<feature type="domain" description="SAF" evidence="3">
    <location>
        <begin position="307"/>
        <end position="378"/>
    </location>
</feature>
<dbReference type="Pfam" id="PF04909">
    <property type="entry name" value="Amidohydro_2"/>
    <property type="match status" value="1"/>
</dbReference>